<accession>A0A7N0UC45</accession>
<reference evidence="2" key="1">
    <citation type="submission" date="2021-01" db="UniProtKB">
        <authorList>
            <consortium name="EnsemblPlants"/>
        </authorList>
    </citation>
    <scope>IDENTIFICATION</scope>
</reference>
<keyword evidence="1" id="KW-1133">Transmembrane helix</keyword>
<dbReference type="Gramene" id="Kaladp0060s0150.1.v1.1">
    <property type="protein sequence ID" value="Kaladp0060s0150.1.v1.1"/>
    <property type="gene ID" value="Kaladp0060s0150.v1.1"/>
</dbReference>
<keyword evidence="1" id="KW-0812">Transmembrane</keyword>
<organism evidence="2 3">
    <name type="scientific">Kalanchoe fedtschenkoi</name>
    <name type="common">Lavender scallops</name>
    <name type="synonym">South American air plant</name>
    <dbReference type="NCBI Taxonomy" id="63787"/>
    <lineage>
        <taxon>Eukaryota</taxon>
        <taxon>Viridiplantae</taxon>
        <taxon>Streptophyta</taxon>
        <taxon>Embryophyta</taxon>
        <taxon>Tracheophyta</taxon>
        <taxon>Spermatophyta</taxon>
        <taxon>Magnoliopsida</taxon>
        <taxon>eudicotyledons</taxon>
        <taxon>Gunneridae</taxon>
        <taxon>Pentapetalae</taxon>
        <taxon>Saxifragales</taxon>
        <taxon>Crassulaceae</taxon>
        <taxon>Kalanchoe</taxon>
    </lineage>
</organism>
<protein>
    <recommendedName>
        <fullName evidence="4">Transmembrane protein</fullName>
    </recommendedName>
</protein>
<dbReference type="AlphaFoldDB" id="A0A7N0UC45"/>
<keyword evidence="3" id="KW-1185">Reference proteome</keyword>
<dbReference type="Proteomes" id="UP000594263">
    <property type="component" value="Unplaced"/>
</dbReference>
<evidence type="ECO:0000313" key="2">
    <source>
        <dbReference type="EnsemblPlants" id="Kaladp0060s0150.1.v1.1"/>
    </source>
</evidence>
<evidence type="ECO:0000313" key="3">
    <source>
        <dbReference type="Proteomes" id="UP000594263"/>
    </source>
</evidence>
<keyword evidence="1" id="KW-0472">Membrane</keyword>
<proteinExistence type="predicted"/>
<evidence type="ECO:0008006" key="4">
    <source>
        <dbReference type="Google" id="ProtNLM"/>
    </source>
</evidence>
<feature type="transmembrane region" description="Helical" evidence="1">
    <location>
        <begin position="46"/>
        <end position="63"/>
    </location>
</feature>
<dbReference type="EnsemblPlants" id="Kaladp0060s0150.1.v1.1">
    <property type="protein sequence ID" value="Kaladp0060s0150.1.v1.1"/>
    <property type="gene ID" value="Kaladp0060s0150.v1.1"/>
</dbReference>
<evidence type="ECO:0000256" key="1">
    <source>
        <dbReference type="SAM" id="Phobius"/>
    </source>
</evidence>
<sequence length="135" mass="15752">MNPLNFVNSQKSIKFTTGTKSESTAAITPTSQYKTQHVHAIVVPQIFYFSICIFKWIFSFGFLRRDRRRLDRAFSHCILWFEKLSSRRSELMRKRRFAPSVRLKRKRKSVPAIRKTSVSDPDVVRGGEVPAAVFR</sequence>
<name>A0A7N0UC45_KALFE</name>